<gene>
    <name evidence="1" type="ORF">RHMOL_Rhmol10G0198800</name>
</gene>
<comment type="caution">
    <text evidence="1">The sequence shown here is derived from an EMBL/GenBank/DDBJ whole genome shotgun (WGS) entry which is preliminary data.</text>
</comment>
<dbReference type="Proteomes" id="UP001062846">
    <property type="component" value="Chromosome 10"/>
</dbReference>
<organism evidence="1 2">
    <name type="scientific">Rhododendron molle</name>
    <name type="common">Chinese azalea</name>
    <name type="synonym">Azalea mollis</name>
    <dbReference type="NCBI Taxonomy" id="49168"/>
    <lineage>
        <taxon>Eukaryota</taxon>
        <taxon>Viridiplantae</taxon>
        <taxon>Streptophyta</taxon>
        <taxon>Embryophyta</taxon>
        <taxon>Tracheophyta</taxon>
        <taxon>Spermatophyta</taxon>
        <taxon>Magnoliopsida</taxon>
        <taxon>eudicotyledons</taxon>
        <taxon>Gunneridae</taxon>
        <taxon>Pentapetalae</taxon>
        <taxon>asterids</taxon>
        <taxon>Ericales</taxon>
        <taxon>Ericaceae</taxon>
        <taxon>Ericoideae</taxon>
        <taxon>Rhodoreae</taxon>
        <taxon>Rhododendron</taxon>
    </lineage>
</organism>
<sequence length="794" mass="88540">MQGVTVESDCREAIQLSSSESVPPWEVAAVVWDIRDLARASGIIFNWARRTANKAAHTVAALAKSGNLPSVFLTYSPPLSTVINPRVNFSRLSLSLSHTHTRSPDATTPAQSKYLRPKTQPSQCRWRGLGAPWDARCISAVRFHFFPSRITTIPAGCALALGFQTLLRCAPDVGAVFATSVEGRCTDTGVDATKKLICADLGPKWKELADLLNKHRIHLKDTWRRIKFPNLKKGHWSQDEYQGLFDLVNTDLQLRAFEEKKSKDGMLRDNISWTAISDKLSTRTDAVCCSKWYNQLTSPMVAEGIWADTDDFRMLDALFSLDWDNLLEHRSGDICRRRWNQMPCVLLLGKISALRMGLEVIEGLVTETAVIMFLSKSDEETTNKKLAKDLVDKWVIDFLLSLPLGIHLSISLHIPLRWRIYVNPEEIPWSKTGAEFVVESTGVFTDKEKAAAHLKGGAKKVVISAPSKDAPMFVMGVNEKDYKPDIDIVSNASCTTNCLAPLAKVINDRFGIVEGLMTTVHSITAHTVGLPSGHRPAPTMPTQSTLYVASFTDQWHRLSPPSSVSLKSILAVFVDSSFLEPSVLIRLPALSISHLPSATGLFYSSLCTSTDFSILLEVRFFYSPVEQNYRTPTRSLGPDEQEEYDTHDAKGHCSLVLPFLMKSTKVIELVAAHDIVFALAHSGVCAAFSRAQDSIYKVFDLKNYTLLYSISDKHVQEIKISPGIMLLIFNRAQSHVPLKILSIEDGTVLKDFNHFIVIRSFQLISLLYLQMLEKKMIGRMCLIKAREALFILGT</sequence>
<keyword evidence="2" id="KW-1185">Reference proteome</keyword>
<evidence type="ECO:0000313" key="1">
    <source>
        <dbReference type="EMBL" id="KAI8535758.1"/>
    </source>
</evidence>
<evidence type="ECO:0000313" key="2">
    <source>
        <dbReference type="Proteomes" id="UP001062846"/>
    </source>
</evidence>
<dbReference type="EMBL" id="CM046397">
    <property type="protein sequence ID" value="KAI8535758.1"/>
    <property type="molecule type" value="Genomic_DNA"/>
</dbReference>
<accession>A0ACC0M3X4</accession>
<reference evidence="1" key="1">
    <citation type="submission" date="2022-02" db="EMBL/GenBank/DDBJ databases">
        <title>Plant Genome Project.</title>
        <authorList>
            <person name="Zhang R.-G."/>
        </authorList>
    </citation>
    <scope>NUCLEOTIDE SEQUENCE</scope>
    <source>
        <strain evidence="1">AT1</strain>
    </source>
</reference>
<protein>
    <submittedName>
        <fullName evidence="1">Uncharacterized protein</fullName>
    </submittedName>
</protein>
<name>A0ACC0M3X4_RHOML</name>
<proteinExistence type="predicted"/>